<evidence type="ECO:0000259" key="2">
    <source>
        <dbReference type="Pfam" id="PF12697"/>
    </source>
</evidence>
<dbReference type="InterPro" id="IPR000073">
    <property type="entry name" value="AB_hydrolase_1"/>
</dbReference>
<dbReference type="SUPFAM" id="SSF53474">
    <property type="entry name" value="alpha/beta-Hydrolases"/>
    <property type="match status" value="1"/>
</dbReference>
<comment type="caution">
    <text evidence="3">The sequence shown here is derived from an EMBL/GenBank/DDBJ whole genome shotgun (WGS) entry which is preliminary data.</text>
</comment>
<protein>
    <submittedName>
        <fullName evidence="3">Alpha/beta fold hydrolase</fullName>
    </submittedName>
</protein>
<dbReference type="GO" id="GO:0016787">
    <property type="term" value="F:hydrolase activity"/>
    <property type="evidence" value="ECO:0007669"/>
    <property type="project" value="UniProtKB-KW"/>
</dbReference>
<gene>
    <name evidence="3" type="ORF">PRZ03_12445</name>
</gene>
<evidence type="ECO:0000313" key="4">
    <source>
        <dbReference type="Proteomes" id="UP001221189"/>
    </source>
</evidence>
<evidence type="ECO:0000256" key="1">
    <source>
        <dbReference type="SAM" id="SignalP"/>
    </source>
</evidence>
<accession>A0ABT5KEN3</accession>
<keyword evidence="4" id="KW-1185">Reference proteome</keyword>
<dbReference type="Gene3D" id="3.40.50.1820">
    <property type="entry name" value="alpha/beta hydrolase"/>
    <property type="match status" value="1"/>
</dbReference>
<evidence type="ECO:0000313" key="3">
    <source>
        <dbReference type="EMBL" id="MDC8772383.1"/>
    </source>
</evidence>
<dbReference type="EMBL" id="JAQQXT010000007">
    <property type="protein sequence ID" value="MDC8772383.1"/>
    <property type="molecule type" value="Genomic_DNA"/>
</dbReference>
<dbReference type="PANTHER" id="PTHR43265">
    <property type="entry name" value="ESTERASE ESTD"/>
    <property type="match status" value="1"/>
</dbReference>
<dbReference type="Pfam" id="PF12697">
    <property type="entry name" value="Abhydrolase_6"/>
    <property type="match status" value="1"/>
</dbReference>
<dbReference type="PANTHER" id="PTHR43265:SF1">
    <property type="entry name" value="ESTERASE ESTD"/>
    <property type="match status" value="1"/>
</dbReference>
<keyword evidence="3" id="KW-0378">Hydrolase</keyword>
<feature type="domain" description="AB hydrolase-1" evidence="2">
    <location>
        <begin position="159"/>
        <end position="401"/>
    </location>
</feature>
<dbReference type="Proteomes" id="UP001221189">
    <property type="component" value="Unassembled WGS sequence"/>
</dbReference>
<proteinExistence type="predicted"/>
<reference evidence="3 4" key="1">
    <citation type="submission" date="2022-10" db="EMBL/GenBank/DDBJ databases">
        <title>Paucibacter sp. hw1 Genome sequencing.</title>
        <authorList>
            <person name="Park S."/>
        </authorList>
    </citation>
    <scope>NUCLEOTIDE SEQUENCE [LARGE SCALE GENOMIC DNA]</scope>
    <source>
        <strain evidence="4">hw1</strain>
    </source>
</reference>
<keyword evidence="1" id="KW-0732">Signal</keyword>
<feature type="signal peptide" evidence="1">
    <location>
        <begin position="1"/>
        <end position="18"/>
    </location>
</feature>
<dbReference type="RefSeq" id="WP_273600589.1">
    <property type="nucleotide sequence ID" value="NZ_JAQQXT010000007.1"/>
</dbReference>
<dbReference type="InterPro" id="IPR029058">
    <property type="entry name" value="AB_hydrolase_fold"/>
</dbReference>
<name>A0ABT5KEN3_9BURK</name>
<dbReference type="InterPro" id="IPR053145">
    <property type="entry name" value="AB_hydrolase_Est10"/>
</dbReference>
<feature type="chain" id="PRO_5047176886" evidence="1">
    <location>
        <begin position="19"/>
        <end position="447"/>
    </location>
</feature>
<sequence>MLSFLAAALVVAATAALAPLDAMPQTRLDAELRCLLGVYTLPAGRSVTITGFGGQPRGLQYTLSNGQFGNLQEAEDGTFGTASLQIKFEPCSAGKMTLATMQGQLAEQALRLPLLEKETSFYSDGVKLHGKLVLPPGGRAQSLAVWVEGSNNDPSTDDSVWQYELARRGIAVFVYDKRGTGASAGAALSDFQARARDTAAAVRAARRLAPDIRSVGVIGASQGGWVAPLTATLVNLDFIIAAFAMAEGPIAQDQALVEQQVREAGFDAAVLAEAKALTAITENIVRSNMREGFAELDAFKAKHAGAPWLEAIQPRSYTGIFLKFSSEDIKTKGPAMAQGLSFDYEPRPVIEAVKSRQLWLLGGSDRQAPNAGTQAILRQIQLQRPNIAVVLFPQADHGLIEPIQTADGVAMAYSAKLFDLAADWIKGQKLPAAGMFIEMPAGGNRGP</sequence>
<organism evidence="3 4">
    <name type="scientific">Roseateles albus</name>
    <dbReference type="NCBI Taxonomy" id="2987525"/>
    <lineage>
        <taxon>Bacteria</taxon>
        <taxon>Pseudomonadati</taxon>
        <taxon>Pseudomonadota</taxon>
        <taxon>Betaproteobacteria</taxon>
        <taxon>Burkholderiales</taxon>
        <taxon>Sphaerotilaceae</taxon>
        <taxon>Roseateles</taxon>
    </lineage>
</organism>